<organism evidence="2 3">
    <name type="scientific">Streptomyces lucensis JCM 4490</name>
    <dbReference type="NCBI Taxonomy" id="1306176"/>
    <lineage>
        <taxon>Bacteria</taxon>
        <taxon>Bacillati</taxon>
        <taxon>Actinomycetota</taxon>
        <taxon>Actinomycetes</taxon>
        <taxon>Kitasatosporales</taxon>
        <taxon>Streptomycetaceae</taxon>
        <taxon>Streptomyces</taxon>
    </lineage>
</organism>
<evidence type="ECO:0000256" key="1">
    <source>
        <dbReference type="SAM" id="Phobius"/>
    </source>
</evidence>
<keyword evidence="3" id="KW-1185">Reference proteome</keyword>
<dbReference type="Proteomes" id="UP000620224">
    <property type="component" value="Unassembled WGS sequence"/>
</dbReference>
<feature type="transmembrane region" description="Helical" evidence="1">
    <location>
        <begin position="17"/>
        <end position="37"/>
    </location>
</feature>
<comment type="caution">
    <text evidence="2">The sequence shown here is derived from an EMBL/GenBank/DDBJ whole genome shotgun (WGS) entry which is preliminary data.</text>
</comment>
<evidence type="ECO:0000313" key="3">
    <source>
        <dbReference type="Proteomes" id="UP000620224"/>
    </source>
</evidence>
<protein>
    <submittedName>
        <fullName evidence="2">Uncharacterized protein</fullName>
    </submittedName>
</protein>
<dbReference type="AlphaFoldDB" id="A0A918J8G8"/>
<dbReference type="RefSeq" id="WP_190016311.1">
    <property type="nucleotide sequence ID" value="NZ_BMUE01000007.1"/>
</dbReference>
<evidence type="ECO:0000313" key="2">
    <source>
        <dbReference type="EMBL" id="GGW55252.1"/>
    </source>
</evidence>
<dbReference type="EMBL" id="BMUE01000007">
    <property type="protein sequence ID" value="GGW55252.1"/>
    <property type="molecule type" value="Genomic_DNA"/>
</dbReference>
<name>A0A918J8G8_9ACTN</name>
<reference evidence="2" key="1">
    <citation type="journal article" date="2014" name="Int. J. Syst. Evol. Microbiol.">
        <title>Complete genome sequence of Corynebacterium casei LMG S-19264T (=DSM 44701T), isolated from a smear-ripened cheese.</title>
        <authorList>
            <consortium name="US DOE Joint Genome Institute (JGI-PGF)"/>
            <person name="Walter F."/>
            <person name="Albersmeier A."/>
            <person name="Kalinowski J."/>
            <person name="Ruckert C."/>
        </authorList>
    </citation>
    <scope>NUCLEOTIDE SEQUENCE</scope>
    <source>
        <strain evidence="2">JCM 4490</strain>
    </source>
</reference>
<sequence>MPELELNVGQKATVRRYFRFATTLMVIGVVALTAGAVTGYTRAWIGVAIIFLMWALFAVWYRALER</sequence>
<gene>
    <name evidence="2" type="ORF">GCM10010503_35350</name>
</gene>
<proteinExistence type="predicted"/>
<keyword evidence="1" id="KW-0812">Transmembrane</keyword>
<keyword evidence="1" id="KW-0472">Membrane</keyword>
<keyword evidence="1" id="KW-1133">Transmembrane helix</keyword>
<reference evidence="2" key="2">
    <citation type="submission" date="2020-09" db="EMBL/GenBank/DDBJ databases">
        <authorList>
            <person name="Sun Q."/>
            <person name="Ohkuma M."/>
        </authorList>
    </citation>
    <scope>NUCLEOTIDE SEQUENCE</scope>
    <source>
        <strain evidence="2">JCM 4490</strain>
    </source>
</reference>
<accession>A0A918J8G8</accession>
<feature type="transmembrane region" description="Helical" evidence="1">
    <location>
        <begin position="43"/>
        <end position="61"/>
    </location>
</feature>